<evidence type="ECO:0000313" key="9">
    <source>
        <dbReference type="EMBL" id="KHN83043.1"/>
    </source>
</evidence>
<feature type="chain" id="PRO_5002078448" evidence="8">
    <location>
        <begin position="26"/>
        <end position="161"/>
    </location>
</feature>
<evidence type="ECO:0000256" key="8">
    <source>
        <dbReference type="SAM" id="SignalP"/>
    </source>
</evidence>
<dbReference type="EMBL" id="JPKZ01001268">
    <property type="protein sequence ID" value="KHN83043.1"/>
    <property type="molecule type" value="Genomic_DNA"/>
</dbReference>
<evidence type="ECO:0000256" key="6">
    <source>
        <dbReference type="ARBA" id="ARBA00023186"/>
    </source>
</evidence>
<dbReference type="Gene3D" id="3.30.70.260">
    <property type="match status" value="1"/>
</dbReference>
<keyword evidence="4 8" id="KW-0732">Signal</keyword>
<gene>
    <name evidence="9" type="primary">Mesdc2</name>
    <name evidence="9" type="ORF">Tcan_08242</name>
</gene>
<evidence type="ECO:0000256" key="3">
    <source>
        <dbReference type="ARBA" id="ARBA00022687"/>
    </source>
</evidence>
<dbReference type="Pfam" id="PF10185">
    <property type="entry name" value="Mesd"/>
    <property type="match status" value="1"/>
</dbReference>
<evidence type="ECO:0000256" key="2">
    <source>
        <dbReference type="ARBA" id="ARBA00011068"/>
    </source>
</evidence>
<name>A0A0B2VNA1_TOXCA</name>
<dbReference type="Gene3D" id="6.10.250.640">
    <property type="match status" value="1"/>
</dbReference>
<evidence type="ECO:0000256" key="1">
    <source>
        <dbReference type="ARBA" id="ARBA00004240"/>
    </source>
</evidence>
<organism evidence="9 10">
    <name type="scientific">Toxocara canis</name>
    <name type="common">Canine roundworm</name>
    <dbReference type="NCBI Taxonomy" id="6265"/>
    <lineage>
        <taxon>Eukaryota</taxon>
        <taxon>Metazoa</taxon>
        <taxon>Ecdysozoa</taxon>
        <taxon>Nematoda</taxon>
        <taxon>Chromadorea</taxon>
        <taxon>Rhabditida</taxon>
        <taxon>Spirurina</taxon>
        <taxon>Ascaridomorpha</taxon>
        <taxon>Ascaridoidea</taxon>
        <taxon>Toxocaridae</taxon>
        <taxon>Toxocara</taxon>
    </lineage>
</organism>
<dbReference type="GO" id="GO:0006457">
    <property type="term" value="P:protein folding"/>
    <property type="evidence" value="ECO:0007669"/>
    <property type="project" value="InterPro"/>
</dbReference>
<evidence type="ECO:0000256" key="4">
    <source>
        <dbReference type="ARBA" id="ARBA00022729"/>
    </source>
</evidence>
<keyword evidence="5" id="KW-0256">Endoplasmic reticulum</keyword>
<feature type="signal peptide" evidence="8">
    <location>
        <begin position="1"/>
        <end position="25"/>
    </location>
</feature>
<evidence type="ECO:0000256" key="5">
    <source>
        <dbReference type="ARBA" id="ARBA00022824"/>
    </source>
</evidence>
<comment type="caution">
    <text evidence="9">The sequence shown here is derived from an EMBL/GenBank/DDBJ whole genome shotgun (WGS) entry which is preliminary data.</text>
</comment>
<dbReference type="PANTHER" id="PTHR17600:SF2">
    <property type="entry name" value="LRP CHAPERONE MESD"/>
    <property type="match status" value="1"/>
</dbReference>
<dbReference type="OrthoDB" id="75833at2759"/>
<dbReference type="OMA" id="ITQPECK"/>
<keyword evidence="3" id="KW-0879">Wnt signaling pathway</keyword>
<keyword evidence="10" id="KW-1185">Reference proteome</keyword>
<dbReference type="GO" id="GO:0005783">
    <property type="term" value="C:endoplasmic reticulum"/>
    <property type="evidence" value="ECO:0007669"/>
    <property type="project" value="UniProtKB-SubCell"/>
</dbReference>
<dbReference type="InterPro" id="IPR019330">
    <property type="entry name" value="MESD"/>
</dbReference>
<dbReference type="PANTHER" id="PTHR17600">
    <property type="entry name" value="MESODERM DEVELOPMENT CANDIDATE 2"/>
    <property type="match status" value="1"/>
</dbReference>
<dbReference type="Proteomes" id="UP000031036">
    <property type="component" value="Unassembled WGS sequence"/>
</dbReference>
<proteinExistence type="inferred from homology"/>
<comment type="subcellular location">
    <subcellularLocation>
        <location evidence="1">Endoplasmic reticulum</location>
    </subcellularLocation>
</comment>
<reference evidence="9 10" key="1">
    <citation type="submission" date="2014-11" db="EMBL/GenBank/DDBJ databases">
        <title>Genetic blueprint of the zoonotic pathogen Toxocara canis.</title>
        <authorList>
            <person name="Zhu X.-Q."/>
            <person name="Korhonen P.K."/>
            <person name="Cai H."/>
            <person name="Young N.D."/>
            <person name="Nejsum P."/>
            <person name="von Samson-Himmelstjerna G."/>
            <person name="Boag P.R."/>
            <person name="Tan P."/>
            <person name="Li Q."/>
            <person name="Min J."/>
            <person name="Yang Y."/>
            <person name="Wang X."/>
            <person name="Fang X."/>
            <person name="Hall R.S."/>
            <person name="Hofmann A."/>
            <person name="Sternberg P.W."/>
            <person name="Jex A.R."/>
            <person name="Gasser R.B."/>
        </authorList>
    </citation>
    <scope>NUCLEOTIDE SEQUENCE [LARGE SCALE GENOMIC DNA]</scope>
    <source>
        <strain evidence="9">PN_DK_2014</strain>
    </source>
</reference>
<evidence type="ECO:0000256" key="7">
    <source>
        <dbReference type="SAM" id="MobiDB-lite"/>
    </source>
</evidence>
<feature type="region of interest" description="Disordered" evidence="7">
    <location>
        <begin position="54"/>
        <end position="87"/>
    </location>
</feature>
<evidence type="ECO:0000313" key="10">
    <source>
        <dbReference type="Proteomes" id="UP000031036"/>
    </source>
</evidence>
<dbReference type="STRING" id="6265.A0A0B2VNA1"/>
<protein>
    <submittedName>
        <fullName evidence="9">LDLR chaperone MESD</fullName>
    </submittedName>
</protein>
<keyword evidence="6" id="KW-0143">Chaperone</keyword>
<dbReference type="GO" id="GO:0016055">
    <property type="term" value="P:Wnt signaling pathway"/>
    <property type="evidence" value="ECO:0007669"/>
    <property type="project" value="UniProtKB-KW"/>
</dbReference>
<comment type="similarity">
    <text evidence="2">Belongs to the MESD family.</text>
</comment>
<accession>A0A0B2VNA1</accession>
<sequence>MMCTLRMATLLLMVLVFAAVHVSKSDKRGKKDIHDFTDRDFERLYEEWEENDEDVLEEDELPPHKRPVKHPDLKDSLKSANSPEESMKMSKKGQSLMMFVAVGKVNNKPATRRYTERWTSIWQGSLYNNHIDAKVTWRFFNYSFELSKRKMKIALIVKTYN</sequence>
<dbReference type="AlphaFoldDB" id="A0A0B2VNA1"/>